<reference evidence="1 2" key="1">
    <citation type="journal article" date="2014" name="Environ. Microbiol.">
        <title>Genomic signatures of obligate host dependence in the luminous bacterial symbiont of a vertebrate.</title>
        <authorList>
            <person name="Hendry T.A."/>
            <person name="de Wet J.R."/>
            <person name="Dunlap P.V."/>
        </authorList>
    </citation>
    <scope>NUCLEOTIDE SEQUENCE [LARGE SCALE GENOMIC DNA]</scope>
    <source>
        <strain evidence="1 2">Akat1</strain>
    </source>
</reference>
<keyword evidence="2" id="KW-1185">Reference proteome</keyword>
<dbReference type="PIRSF" id="PIRSF028687">
    <property type="entry name" value="UCP028687"/>
    <property type="match status" value="1"/>
</dbReference>
<gene>
    <name evidence="1" type="ORF">O1U_0436</name>
</gene>
<proteinExistence type="predicted"/>
<organism evidence="1 2">
    <name type="scientific">Candidatus Photodesmus katoptron Akat1</name>
    <dbReference type="NCBI Taxonomy" id="1236703"/>
    <lineage>
        <taxon>Bacteria</taxon>
        <taxon>Pseudomonadati</taxon>
        <taxon>Pseudomonadota</taxon>
        <taxon>Gammaproteobacteria</taxon>
        <taxon>Vibrionales</taxon>
        <taxon>Vibrionaceae</taxon>
        <taxon>Candidatus Photodesmus</taxon>
    </lineage>
</organism>
<dbReference type="eggNOG" id="COG3018">
    <property type="taxonomic scope" value="Bacteria"/>
</dbReference>
<comment type="caution">
    <text evidence="1">The sequence shown here is derived from an EMBL/GenBank/DDBJ whole genome shotgun (WGS) entry which is preliminary data.</text>
</comment>
<dbReference type="EMBL" id="AMSD01000001">
    <property type="protein sequence ID" value="EPE37973.1"/>
    <property type="molecule type" value="Genomic_DNA"/>
</dbReference>
<evidence type="ECO:0000313" key="2">
    <source>
        <dbReference type="Proteomes" id="UP000053688"/>
    </source>
</evidence>
<evidence type="ECO:0008006" key="3">
    <source>
        <dbReference type="Google" id="ProtNLM"/>
    </source>
</evidence>
<evidence type="ECO:0000313" key="1">
    <source>
        <dbReference type="EMBL" id="EPE37973.1"/>
    </source>
</evidence>
<dbReference type="InterPro" id="IPR007293">
    <property type="entry name" value="FlgP"/>
</dbReference>
<name>S3EIG1_9GAMM</name>
<dbReference type="STRING" id="28176.CF66_4025"/>
<dbReference type="AlphaFoldDB" id="S3EIG1"/>
<dbReference type="PATRIC" id="fig|1236703.3.peg.432"/>
<dbReference type="RefSeq" id="WP_016503771.1">
    <property type="nucleotide sequence ID" value="NZ_AMSD01000001.1"/>
</dbReference>
<protein>
    <recommendedName>
        <fullName evidence="3">Flagellar biosynthesis protein FlgP</fullName>
    </recommendedName>
</protein>
<dbReference type="Proteomes" id="UP000053688">
    <property type="component" value="Unassembled WGS sequence"/>
</dbReference>
<dbReference type="PROSITE" id="PS51257">
    <property type="entry name" value="PROKAR_LIPOPROTEIN"/>
    <property type="match status" value="1"/>
</dbReference>
<accession>S3EIG1</accession>
<sequence>MNKWYVLISIVILIGCQPLYRSNKYRQDWFTAVGYANITQQEGETYEEKQIHAIRASKLDAYRELTEQIYGMRVSDIATSIVDGLIVGAEVVRNYKVGDNYVTELRLNIEKMNQLRRDYCKIKEIYHVPDRPKKAIF</sequence>